<feature type="binding site" evidence="15">
    <location>
        <position position="521"/>
    </location>
    <ligand>
        <name>[4Fe-4S] cluster</name>
        <dbReference type="ChEBI" id="CHEBI:49883"/>
    </ligand>
</feature>
<dbReference type="GO" id="GO:0004783">
    <property type="term" value="F:sulfite reductase (NADPH) activity"/>
    <property type="evidence" value="ECO:0007669"/>
    <property type="project" value="UniProtKB-UniRule"/>
</dbReference>
<proteinExistence type="inferred from homology"/>
<dbReference type="HAMAP" id="MF_01540">
    <property type="entry name" value="CysI"/>
    <property type="match status" value="1"/>
</dbReference>
<keyword evidence="9 15" id="KW-0408">Iron</keyword>
<dbReference type="InterPro" id="IPR006066">
    <property type="entry name" value="NO2/SO3_Rdtase_FeS/sirohaem_BS"/>
</dbReference>
<evidence type="ECO:0000313" key="19">
    <source>
        <dbReference type="Proteomes" id="UP000092024"/>
    </source>
</evidence>
<dbReference type="Proteomes" id="UP000092024">
    <property type="component" value="Unassembled WGS sequence"/>
</dbReference>
<dbReference type="UniPathway" id="UPA00140">
    <property type="reaction ID" value="UER00207"/>
</dbReference>
<feature type="binding site" evidence="15">
    <location>
        <position position="476"/>
    </location>
    <ligand>
        <name>[4Fe-4S] cluster</name>
        <dbReference type="ChEBI" id="CHEBI:49883"/>
    </ligand>
</feature>
<feature type="domain" description="Nitrite/Sulfite reductase ferredoxin-like" evidence="17">
    <location>
        <begin position="75"/>
        <end position="135"/>
    </location>
</feature>
<keyword evidence="19" id="KW-1185">Reference proteome</keyword>
<evidence type="ECO:0000256" key="12">
    <source>
        <dbReference type="ARBA" id="ARBA00052219"/>
    </source>
</evidence>
<dbReference type="GO" id="GO:0050661">
    <property type="term" value="F:NADP binding"/>
    <property type="evidence" value="ECO:0007669"/>
    <property type="project" value="InterPro"/>
</dbReference>
<evidence type="ECO:0000256" key="6">
    <source>
        <dbReference type="ARBA" id="ARBA00022723"/>
    </source>
</evidence>
<feature type="binding site" evidence="15">
    <location>
        <position position="482"/>
    </location>
    <ligand>
        <name>[4Fe-4S] cluster</name>
        <dbReference type="ChEBI" id="CHEBI:49883"/>
    </ligand>
</feature>
<evidence type="ECO:0000256" key="2">
    <source>
        <dbReference type="ARBA" id="ARBA00010429"/>
    </source>
</evidence>
<evidence type="ECO:0000256" key="5">
    <source>
        <dbReference type="ARBA" id="ARBA00022617"/>
    </source>
</evidence>
<dbReference type="PANTHER" id="PTHR11493:SF47">
    <property type="entry name" value="SULFITE REDUCTASE [NADPH] SUBUNIT BETA"/>
    <property type="match status" value="1"/>
</dbReference>
<keyword evidence="3 15" id="KW-0004">4Fe-4S</keyword>
<sequence length="611" mass="67698">MANGQKVVPIGGPPSDVEHLKQESNYLRGSLVETLQNRVTGGMSELDNRLMKFHGSYMQDDRDLRNERQKQKLEPAYQFMLRVVTPGGVATPEQWLEIDKLAQKFGNGTIKLTTRQAFQLHGVLKWNLKQTIRQVNEAMLTTLAACGDVNRNVMCNPNPEQSDVHEEVHKWAKELTTHLAPKTPAYHEIWLDGEKLDKNLKIKPKGEAGAKAAKVSAAAHDKAGKHGAATAVAEAPVNGADPVEPMYGPVYLPRKFKIGIAVPPSNDIDVYSQDLGYIAIVEKGKLVGFNVTVGGGMGMTHGDTSTYPQLGRLIGFCKPDQILELAEKTITIQRDYGNRSVRKNARFKYTIDRHGLEWFVSELHERLGWELAPARPFTFERSGDTYGWSKNKNGKWNFTMYINSGRVVDTEGNMLMTGLREIAKIHTGDFRLSANQNLVLGNISAQKKKQVAALLEQYGISEGSHHSAIRRSALSCVALPTCGLAMAEAERYLPTLLGKLEPVLEEAGLRDEEINIRMTGCPNGCARPALGEIAFIGKSPGKYNMYMGAGFSGDRLSKLYRENIGETEIIDTLKPILHHYASEREQNEHFGDFVIRAGYVKAVASGLDFHS</sequence>
<comment type="caution">
    <text evidence="18">The sequence shown here is derived from an EMBL/GenBank/DDBJ whole genome shotgun (WGS) entry which is preliminary data.</text>
</comment>
<dbReference type="InterPro" id="IPR005117">
    <property type="entry name" value="NiRdtase/SiRdtase_haem-b_fer"/>
</dbReference>
<dbReference type="InterPro" id="IPR006067">
    <property type="entry name" value="NO2/SO3_Rdtase_4Fe4S_dom"/>
</dbReference>
<comment type="catalytic activity">
    <reaction evidence="12 15">
        <text>hydrogen sulfide + 3 NADP(+) + 3 H2O = sulfite + 3 NADPH + 4 H(+)</text>
        <dbReference type="Rhea" id="RHEA:13801"/>
        <dbReference type="ChEBI" id="CHEBI:15377"/>
        <dbReference type="ChEBI" id="CHEBI:15378"/>
        <dbReference type="ChEBI" id="CHEBI:17359"/>
        <dbReference type="ChEBI" id="CHEBI:29919"/>
        <dbReference type="ChEBI" id="CHEBI:57783"/>
        <dbReference type="ChEBI" id="CHEBI:58349"/>
        <dbReference type="EC" id="1.8.1.2"/>
    </reaction>
</comment>
<keyword evidence="6 15" id="KW-0479">Metal-binding</keyword>
<keyword evidence="8 15" id="KW-0560">Oxidoreductase</keyword>
<evidence type="ECO:0000256" key="13">
    <source>
        <dbReference type="ARBA" id="ARBA00057160"/>
    </source>
</evidence>
<dbReference type="GO" id="GO:0046872">
    <property type="term" value="F:metal ion binding"/>
    <property type="evidence" value="ECO:0007669"/>
    <property type="project" value="UniProtKB-KW"/>
</dbReference>
<evidence type="ECO:0000256" key="4">
    <source>
        <dbReference type="ARBA" id="ARBA00022605"/>
    </source>
</evidence>
<dbReference type="GO" id="GO:0019344">
    <property type="term" value="P:cysteine biosynthetic process"/>
    <property type="evidence" value="ECO:0007669"/>
    <property type="project" value="UniProtKB-KW"/>
</dbReference>
<keyword evidence="7 15" id="KW-0521">NADP</keyword>
<gene>
    <name evidence="15" type="primary">cysI</name>
    <name evidence="18" type="ORF">A7K91_18340</name>
</gene>
<feature type="domain" description="Nitrite/Sulfite reductase ferredoxin-like" evidence="17">
    <location>
        <begin position="392"/>
        <end position="457"/>
    </location>
</feature>
<dbReference type="EC" id="1.8.1.2" evidence="15"/>
<dbReference type="FunFam" id="3.30.413.10:FF:000003">
    <property type="entry name" value="Sulfite reductase [NADPH] hemoprotein beta-component"/>
    <property type="match status" value="1"/>
</dbReference>
<comment type="function">
    <text evidence="13 15">Component of the sulfite reductase complex that catalyzes the 6-electron reduction of sulfite to sulfide. This is one of several activities required for the biosynthesis of L-cysteine from sulfate.</text>
</comment>
<dbReference type="PANTHER" id="PTHR11493">
    <property type="entry name" value="SULFITE REDUCTASE [NADPH] SUBUNIT BETA-RELATED"/>
    <property type="match status" value="1"/>
</dbReference>
<evidence type="ECO:0000313" key="18">
    <source>
        <dbReference type="EMBL" id="OBR65925.1"/>
    </source>
</evidence>
<evidence type="ECO:0000256" key="9">
    <source>
        <dbReference type="ARBA" id="ARBA00023004"/>
    </source>
</evidence>
<dbReference type="PROSITE" id="PS00365">
    <property type="entry name" value="NIR_SIR"/>
    <property type="match status" value="1"/>
</dbReference>
<keyword evidence="4 15" id="KW-0028">Amino-acid biosynthesis</keyword>
<feature type="binding site" description="axial binding residue" evidence="15">
    <location>
        <position position="525"/>
    </location>
    <ligand>
        <name>siroheme</name>
        <dbReference type="ChEBI" id="CHEBI:60052"/>
    </ligand>
    <ligandPart>
        <name>Fe</name>
        <dbReference type="ChEBI" id="CHEBI:18248"/>
    </ligandPart>
</feature>
<dbReference type="GO" id="GO:0009337">
    <property type="term" value="C:sulfite reductase complex (NADPH)"/>
    <property type="evidence" value="ECO:0007669"/>
    <property type="project" value="InterPro"/>
</dbReference>
<dbReference type="InterPro" id="IPR045169">
    <property type="entry name" value="NO2/SO3_Rdtase_4Fe4S_prot"/>
</dbReference>
<evidence type="ECO:0000256" key="10">
    <source>
        <dbReference type="ARBA" id="ARBA00023014"/>
    </source>
</evidence>
<feature type="domain" description="Nitrite/sulphite reductase 4Fe-4S" evidence="16">
    <location>
        <begin position="173"/>
        <end position="370"/>
    </location>
</feature>
<keyword evidence="5 15" id="KW-0349">Heme</keyword>
<dbReference type="GO" id="GO:0070814">
    <property type="term" value="P:hydrogen sulfide biosynthetic process"/>
    <property type="evidence" value="ECO:0007669"/>
    <property type="project" value="UniProtKB-UniRule"/>
</dbReference>
<dbReference type="OrthoDB" id="9803707at2"/>
<keyword evidence="10 15" id="KW-0411">Iron-sulfur</keyword>
<evidence type="ECO:0000256" key="14">
    <source>
        <dbReference type="ARBA" id="ARBA00062253"/>
    </source>
</evidence>
<comment type="subunit">
    <text evidence="14 15">Alpha(8)-beta(8). The alpha component is a flavoprotein, the beta component is a hemoprotein.</text>
</comment>
<evidence type="ECO:0000256" key="11">
    <source>
        <dbReference type="ARBA" id="ARBA00023192"/>
    </source>
</evidence>
<evidence type="ECO:0000256" key="1">
    <source>
        <dbReference type="ARBA" id="ARBA00004774"/>
    </source>
</evidence>
<evidence type="ECO:0000256" key="15">
    <source>
        <dbReference type="HAMAP-Rule" id="MF_01540"/>
    </source>
</evidence>
<dbReference type="NCBIfam" id="NF010029">
    <property type="entry name" value="PRK13504.1"/>
    <property type="match status" value="1"/>
</dbReference>
<dbReference type="EMBL" id="LYPA01000051">
    <property type="protein sequence ID" value="OBR65925.1"/>
    <property type="molecule type" value="Genomic_DNA"/>
</dbReference>
<evidence type="ECO:0000256" key="7">
    <source>
        <dbReference type="ARBA" id="ARBA00022857"/>
    </source>
</evidence>
<dbReference type="GO" id="GO:0000103">
    <property type="term" value="P:sulfate assimilation"/>
    <property type="evidence" value="ECO:0007669"/>
    <property type="project" value="UniProtKB-UniRule"/>
</dbReference>
<dbReference type="STRING" id="1844972.A7K91_18340"/>
<reference evidence="18 19" key="1">
    <citation type="submission" date="2016-05" db="EMBL/GenBank/DDBJ databases">
        <title>Paenibacillus oryzae. sp. nov., isolated from the rice root.</title>
        <authorList>
            <person name="Zhang J."/>
            <person name="Zhang X."/>
        </authorList>
    </citation>
    <scope>NUCLEOTIDE SEQUENCE [LARGE SCALE GENOMIC DNA]</scope>
    <source>
        <strain evidence="18 19">1DrF-4</strain>
    </source>
</reference>
<evidence type="ECO:0000259" key="16">
    <source>
        <dbReference type="Pfam" id="PF01077"/>
    </source>
</evidence>
<organism evidence="18 19">
    <name type="scientific">Paenibacillus oryzae</name>
    <dbReference type="NCBI Taxonomy" id="1844972"/>
    <lineage>
        <taxon>Bacteria</taxon>
        <taxon>Bacillati</taxon>
        <taxon>Bacillota</taxon>
        <taxon>Bacilli</taxon>
        <taxon>Bacillales</taxon>
        <taxon>Paenibacillaceae</taxon>
        <taxon>Paenibacillus</taxon>
    </lineage>
</organism>
<dbReference type="InterPro" id="IPR036136">
    <property type="entry name" value="Nit/Sulf_reduc_fer-like_dom_sf"/>
</dbReference>
<comment type="cofactor">
    <cofactor evidence="15">
        <name>[4Fe-4S] cluster</name>
        <dbReference type="ChEBI" id="CHEBI:49883"/>
    </cofactor>
    <text evidence="15">Binds 1 [4Fe-4S] cluster per subunit.</text>
</comment>
<protein>
    <recommendedName>
        <fullName evidence="15">Sulfite reductase [NADPH] hemoprotein beta-component</fullName>
        <shortName evidence="15">SiR-HP</shortName>
        <shortName evidence="15">SiRHP</shortName>
        <ecNumber evidence="15">1.8.1.2</ecNumber>
    </recommendedName>
</protein>
<evidence type="ECO:0000256" key="3">
    <source>
        <dbReference type="ARBA" id="ARBA00022485"/>
    </source>
</evidence>
<dbReference type="Pfam" id="PF03460">
    <property type="entry name" value="NIR_SIR_ferr"/>
    <property type="match status" value="2"/>
</dbReference>
<dbReference type="PRINTS" id="PR00397">
    <property type="entry name" value="SIROHAEM"/>
</dbReference>
<dbReference type="SUPFAM" id="SSF56014">
    <property type="entry name" value="Nitrite and sulphite reductase 4Fe-4S domain-like"/>
    <property type="match status" value="2"/>
</dbReference>
<dbReference type="InterPro" id="IPR011786">
    <property type="entry name" value="CysI"/>
</dbReference>
<dbReference type="SUPFAM" id="SSF55124">
    <property type="entry name" value="Nitrite/Sulfite reductase N-terminal domain-like"/>
    <property type="match status" value="2"/>
</dbReference>
<dbReference type="Gene3D" id="3.30.413.10">
    <property type="entry name" value="Sulfite Reductase Hemoprotein, domain 1"/>
    <property type="match status" value="2"/>
</dbReference>
<dbReference type="GO" id="GO:0050311">
    <property type="term" value="F:sulfite reductase (ferredoxin) activity"/>
    <property type="evidence" value="ECO:0007669"/>
    <property type="project" value="TreeGrafter"/>
</dbReference>
<dbReference type="GO" id="GO:0020037">
    <property type="term" value="F:heme binding"/>
    <property type="evidence" value="ECO:0007669"/>
    <property type="project" value="InterPro"/>
</dbReference>
<accession>A0A1A5YKL3</accession>
<feature type="binding site" evidence="15">
    <location>
        <position position="525"/>
    </location>
    <ligand>
        <name>[4Fe-4S] cluster</name>
        <dbReference type="ChEBI" id="CHEBI:49883"/>
    </ligand>
</feature>
<keyword evidence="11 15" id="KW-0198">Cysteine biosynthesis</keyword>
<evidence type="ECO:0000256" key="8">
    <source>
        <dbReference type="ARBA" id="ARBA00023002"/>
    </source>
</evidence>
<comment type="similarity">
    <text evidence="2 15">Belongs to the nitrite and sulfite reductase 4Fe-4S domain family.</text>
</comment>
<dbReference type="Pfam" id="PF01077">
    <property type="entry name" value="NIR_SIR"/>
    <property type="match status" value="1"/>
</dbReference>
<comment type="cofactor">
    <cofactor evidence="15">
        <name>siroheme</name>
        <dbReference type="ChEBI" id="CHEBI:60052"/>
    </cofactor>
    <text evidence="15">Binds 1 siroheme per subunit.</text>
</comment>
<name>A0A1A5YKL3_9BACL</name>
<comment type="pathway">
    <text evidence="1 15">Sulfur metabolism; hydrogen sulfide biosynthesis; hydrogen sulfide from sulfite (NADPH route): step 1/1.</text>
</comment>
<dbReference type="GO" id="GO:0051539">
    <property type="term" value="F:4 iron, 4 sulfur cluster binding"/>
    <property type="evidence" value="ECO:0007669"/>
    <property type="project" value="UniProtKB-KW"/>
</dbReference>
<dbReference type="RefSeq" id="WP_068682578.1">
    <property type="nucleotide sequence ID" value="NZ_LYPA01000051.1"/>
</dbReference>
<dbReference type="AlphaFoldDB" id="A0A1A5YKL3"/>
<evidence type="ECO:0000259" key="17">
    <source>
        <dbReference type="Pfam" id="PF03460"/>
    </source>
</evidence>
<dbReference type="InterPro" id="IPR045854">
    <property type="entry name" value="NO2/SO3_Rdtase_4Fe4S_sf"/>
</dbReference>